<protein>
    <submittedName>
        <fullName evidence="1">Uncharacterized protein</fullName>
    </submittedName>
</protein>
<proteinExistence type="predicted"/>
<reference evidence="1 2" key="1">
    <citation type="submission" date="2024-05" db="EMBL/GenBank/DDBJ databases">
        <title>Genome sequencing and assembly of Indian major carp, Cirrhinus mrigala (Hamilton, 1822).</title>
        <authorList>
            <person name="Mohindra V."/>
            <person name="Chowdhury L.M."/>
            <person name="Lal K."/>
            <person name="Jena J.K."/>
        </authorList>
    </citation>
    <scope>NUCLEOTIDE SEQUENCE [LARGE SCALE GENOMIC DNA]</scope>
    <source>
        <strain evidence="1">CM1030</strain>
        <tissue evidence="1">Blood</tissue>
    </source>
</reference>
<name>A0ABD0NI05_CIRMR</name>
<evidence type="ECO:0000313" key="1">
    <source>
        <dbReference type="EMBL" id="KAL0161597.1"/>
    </source>
</evidence>
<dbReference type="AlphaFoldDB" id="A0ABD0NI05"/>
<dbReference type="EMBL" id="JAMKFB020000022">
    <property type="protein sequence ID" value="KAL0161597.1"/>
    <property type="molecule type" value="Genomic_DNA"/>
</dbReference>
<organism evidence="1 2">
    <name type="scientific">Cirrhinus mrigala</name>
    <name type="common">Mrigala</name>
    <dbReference type="NCBI Taxonomy" id="683832"/>
    <lineage>
        <taxon>Eukaryota</taxon>
        <taxon>Metazoa</taxon>
        <taxon>Chordata</taxon>
        <taxon>Craniata</taxon>
        <taxon>Vertebrata</taxon>
        <taxon>Euteleostomi</taxon>
        <taxon>Actinopterygii</taxon>
        <taxon>Neopterygii</taxon>
        <taxon>Teleostei</taxon>
        <taxon>Ostariophysi</taxon>
        <taxon>Cypriniformes</taxon>
        <taxon>Cyprinidae</taxon>
        <taxon>Labeoninae</taxon>
        <taxon>Labeonini</taxon>
        <taxon>Cirrhinus</taxon>
    </lineage>
</organism>
<accession>A0ABD0NI05</accession>
<gene>
    <name evidence="1" type="ORF">M9458_045322</name>
</gene>
<keyword evidence="2" id="KW-1185">Reference proteome</keyword>
<evidence type="ECO:0000313" key="2">
    <source>
        <dbReference type="Proteomes" id="UP001529510"/>
    </source>
</evidence>
<dbReference type="Proteomes" id="UP001529510">
    <property type="component" value="Unassembled WGS sequence"/>
</dbReference>
<sequence length="85" mass="9861">HQRVRCESAALRFPLRQHLRLVRVHVSDGIRAARRQQDVPRPGRVRGGSGRLRLQRNGLQEPDRHLHVHLSARHDAPPRRRGMHG</sequence>
<feature type="non-terminal residue" evidence="1">
    <location>
        <position position="85"/>
    </location>
</feature>
<comment type="caution">
    <text evidence="1">The sequence shown here is derived from an EMBL/GenBank/DDBJ whole genome shotgun (WGS) entry which is preliminary data.</text>
</comment>
<feature type="non-terminal residue" evidence="1">
    <location>
        <position position="1"/>
    </location>
</feature>